<dbReference type="OrthoDB" id="784410at2759"/>
<evidence type="ECO:0000256" key="13">
    <source>
        <dbReference type="SAM" id="Phobius"/>
    </source>
</evidence>
<dbReference type="InterPro" id="IPR015683">
    <property type="entry name" value="Ionotropic_Glu_rcpt"/>
</dbReference>
<dbReference type="AlphaFoldDB" id="A0A1E5USL7"/>
<keyword evidence="9 16" id="KW-0675">Receptor</keyword>
<dbReference type="SUPFAM" id="SSF53850">
    <property type="entry name" value="Periplasmic binding protein-like II"/>
    <property type="match status" value="1"/>
</dbReference>
<dbReference type="InterPro" id="IPR001320">
    <property type="entry name" value="Iontro_rcpt_C"/>
</dbReference>
<organism evidence="16 17">
    <name type="scientific">Dichanthelium oligosanthes</name>
    <dbReference type="NCBI Taxonomy" id="888268"/>
    <lineage>
        <taxon>Eukaryota</taxon>
        <taxon>Viridiplantae</taxon>
        <taxon>Streptophyta</taxon>
        <taxon>Embryophyta</taxon>
        <taxon>Tracheophyta</taxon>
        <taxon>Spermatophyta</taxon>
        <taxon>Magnoliopsida</taxon>
        <taxon>Liliopsida</taxon>
        <taxon>Poales</taxon>
        <taxon>Poaceae</taxon>
        <taxon>PACMAD clade</taxon>
        <taxon>Panicoideae</taxon>
        <taxon>Panicodae</taxon>
        <taxon>Paniceae</taxon>
        <taxon>Dichantheliinae</taxon>
        <taxon>Dichanthelium</taxon>
    </lineage>
</organism>
<evidence type="ECO:0000256" key="2">
    <source>
        <dbReference type="ARBA" id="ARBA00008685"/>
    </source>
</evidence>
<name>A0A1E5USL7_9POAL</name>
<keyword evidence="3" id="KW-0813">Transport</keyword>
<feature type="signal peptide" evidence="14">
    <location>
        <begin position="1"/>
        <end position="19"/>
    </location>
</feature>
<keyword evidence="10" id="KW-0325">Glycoprotein</keyword>
<comment type="caution">
    <text evidence="16">The sequence shown here is derived from an EMBL/GenBank/DDBJ whole genome shotgun (WGS) entry which is preliminary data.</text>
</comment>
<dbReference type="Gene3D" id="3.40.190.10">
    <property type="entry name" value="Periplasmic binding protein-like II"/>
    <property type="match status" value="1"/>
</dbReference>
<comment type="similarity">
    <text evidence="2">Belongs to the glutamate-gated ion channel (TC 1.A.10.1) family.</text>
</comment>
<evidence type="ECO:0000256" key="6">
    <source>
        <dbReference type="ARBA" id="ARBA00022989"/>
    </source>
</evidence>
<evidence type="ECO:0000256" key="1">
    <source>
        <dbReference type="ARBA" id="ARBA00004141"/>
    </source>
</evidence>
<feature type="domain" description="Ionotropic glutamate receptor C-terminal" evidence="15">
    <location>
        <begin position="205"/>
        <end position="306"/>
    </location>
</feature>
<evidence type="ECO:0000256" key="7">
    <source>
        <dbReference type="ARBA" id="ARBA00023065"/>
    </source>
</evidence>
<dbReference type="Pfam" id="PF00060">
    <property type="entry name" value="Lig_chan"/>
    <property type="match status" value="1"/>
</dbReference>
<keyword evidence="6 13" id="KW-1133">Transmembrane helix</keyword>
<evidence type="ECO:0000256" key="14">
    <source>
        <dbReference type="SAM" id="SignalP"/>
    </source>
</evidence>
<keyword evidence="4 13" id="KW-0812">Transmembrane</keyword>
<evidence type="ECO:0000256" key="8">
    <source>
        <dbReference type="ARBA" id="ARBA00023136"/>
    </source>
</evidence>
<keyword evidence="12" id="KW-0407">Ion channel</keyword>
<keyword evidence="17" id="KW-1185">Reference proteome</keyword>
<sequence>MEKASLVILCLFFLNFVEAQNSSKNGAGAFSVGVILDMQTLVGKMARTSISMALEDFYVIHINYSTKVALHFTDSRGDDIVVASAGESKVVPKGWQIPANGKKLRIGVLTSGYPEFIKNTQGENSGSYNDFVYQVFLKVMTSQTCAKMGLLQIFDAAVADTTIRYSRTSYVDFTLPYTESGVAMIVPVKDERKKNTWIIFKPLTTDLWFGSFAFFIYTGIVIWLLERRINNNELGGPFFRQLGIVIYLPFLADRKRVDSVLCRMVLIVWVFVLLVLTSSYTASLSSMLTVQQLQPTVTDVHDLVKRGEHVGIYNGSLMDLLVEIGFDRKKIRAYNSIDGFANALSKGSKSGGIAAVIDEVPDIKLFLAKH</sequence>
<dbReference type="Proteomes" id="UP000095767">
    <property type="component" value="Unassembled WGS sequence"/>
</dbReference>
<keyword evidence="7" id="KW-0406">Ion transport</keyword>
<evidence type="ECO:0000313" key="16">
    <source>
        <dbReference type="EMBL" id="OEL15850.1"/>
    </source>
</evidence>
<proteinExistence type="inferred from homology"/>
<keyword evidence="8 13" id="KW-0472">Membrane</keyword>
<evidence type="ECO:0000256" key="4">
    <source>
        <dbReference type="ARBA" id="ARBA00022692"/>
    </source>
</evidence>
<evidence type="ECO:0000256" key="11">
    <source>
        <dbReference type="ARBA" id="ARBA00023286"/>
    </source>
</evidence>
<accession>A0A1E5USL7</accession>
<evidence type="ECO:0000259" key="15">
    <source>
        <dbReference type="Pfam" id="PF00060"/>
    </source>
</evidence>
<evidence type="ECO:0000256" key="5">
    <source>
        <dbReference type="ARBA" id="ARBA00022729"/>
    </source>
</evidence>
<evidence type="ECO:0000256" key="12">
    <source>
        <dbReference type="ARBA" id="ARBA00023303"/>
    </source>
</evidence>
<comment type="subcellular location">
    <subcellularLocation>
        <location evidence="1">Membrane</location>
        <topology evidence="1">Multi-pass membrane protein</topology>
    </subcellularLocation>
</comment>
<evidence type="ECO:0000313" key="17">
    <source>
        <dbReference type="Proteomes" id="UP000095767"/>
    </source>
</evidence>
<evidence type="ECO:0000256" key="3">
    <source>
        <dbReference type="ARBA" id="ARBA00022448"/>
    </source>
</evidence>
<dbReference type="PANTHER" id="PTHR18966">
    <property type="entry name" value="IONOTROPIC GLUTAMATE RECEPTOR"/>
    <property type="match status" value="1"/>
</dbReference>
<feature type="transmembrane region" description="Helical" evidence="13">
    <location>
        <begin position="207"/>
        <end position="225"/>
    </location>
</feature>
<feature type="transmembrane region" description="Helical" evidence="13">
    <location>
        <begin position="260"/>
        <end position="282"/>
    </location>
</feature>
<evidence type="ECO:0000256" key="10">
    <source>
        <dbReference type="ARBA" id="ARBA00023180"/>
    </source>
</evidence>
<keyword evidence="5 14" id="KW-0732">Signal</keyword>
<keyword evidence="11" id="KW-1071">Ligand-gated ion channel</keyword>
<protein>
    <submittedName>
        <fullName evidence="16">Glutamate receptor 2.9</fullName>
    </submittedName>
</protein>
<evidence type="ECO:0000256" key="9">
    <source>
        <dbReference type="ARBA" id="ARBA00023170"/>
    </source>
</evidence>
<gene>
    <name evidence="16" type="ORF">BAE44_0023131</name>
</gene>
<reference evidence="16 17" key="1">
    <citation type="submission" date="2016-09" db="EMBL/GenBank/DDBJ databases">
        <title>The draft genome of Dichanthelium oligosanthes: A C3 panicoid grass species.</title>
        <authorList>
            <person name="Studer A.J."/>
            <person name="Schnable J.C."/>
            <person name="Brutnell T.P."/>
        </authorList>
    </citation>
    <scope>NUCLEOTIDE SEQUENCE [LARGE SCALE GENOMIC DNA]</scope>
    <source>
        <strain evidence="17">cv. Kellogg 1175</strain>
        <tissue evidence="16">Leaf</tissue>
    </source>
</reference>
<dbReference type="Gene3D" id="1.10.287.70">
    <property type="match status" value="1"/>
</dbReference>
<dbReference type="STRING" id="888268.A0A1E5USL7"/>
<dbReference type="FunFam" id="1.10.287.70:FF:000037">
    <property type="entry name" value="Glutamate receptor"/>
    <property type="match status" value="1"/>
</dbReference>
<dbReference type="GO" id="GO:0015276">
    <property type="term" value="F:ligand-gated monoatomic ion channel activity"/>
    <property type="evidence" value="ECO:0007669"/>
    <property type="project" value="InterPro"/>
</dbReference>
<feature type="chain" id="PRO_5009187334" evidence="14">
    <location>
        <begin position="20"/>
        <end position="370"/>
    </location>
</feature>
<dbReference type="GO" id="GO:0016020">
    <property type="term" value="C:membrane"/>
    <property type="evidence" value="ECO:0007669"/>
    <property type="project" value="UniProtKB-SubCell"/>
</dbReference>
<dbReference type="EMBL" id="LWDX02065251">
    <property type="protein sequence ID" value="OEL15850.1"/>
    <property type="molecule type" value="Genomic_DNA"/>
</dbReference>